<feature type="region of interest" description="Disordered" evidence="1">
    <location>
        <begin position="876"/>
        <end position="921"/>
    </location>
</feature>
<keyword evidence="3" id="KW-1185">Reference proteome</keyword>
<feature type="compositionally biased region" description="Low complexity" evidence="1">
    <location>
        <begin position="903"/>
        <end position="913"/>
    </location>
</feature>
<feature type="compositionally biased region" description="Low complexity" evidence="1">
    <location>
        <begin position="842"/>
        <end position="851"/>
    </location>
</feature>
<feature type="compositionally biased region" description="Low complexity" evidence="1">
    <location>
        <begin position="395"/>
        <end position="408"/>
    </location>
</feature>
<feature type="region of interest" description="Disordered" evidence="1">
    <location>
        <begin position="673"/>
        <end position="713"/>
    </location>
</feature>
<feature type="region of interest" description="Disordered" evidence="1">
    <location>
        <begin position="1076"/>
        <end position="1114"/>
    </location>
</feature>
<dbReference type="Proteomes" id="UP001165080">
    <property type="component" value="Unassembled WGS sequence"/>
</dbReference>
<evidence type="ECO:0000313" key="3">
    <source>
        <dbReference type="Proteomes" id="UP001165080"/>
    </source>
</evidence>
<feature type="compositionally biased region" description="Gly residues" evidence="1">
    <location>
        <begin position="590"/>
        <end position="602"/>
    </location>
</feature>
<organism evidence="2 3">
    <name type="scientific">Pleodorina starrii</name>
    <dbReference type="NCBI Taxonomy" id="330485"/>
    <lineage>
        <taxon>Eukaryota</taxon>
        <taxon>Viridiplantae</taxon>
        <taxon>Chlorophyta</taxon>
        <taxon>core chlorophytes</taxon>
        <taxon>Chlorophyceae</taxon>
        <taxon>CS clade</taxon>
        <taxon>Chlamydomonadales</taxon>
        <taxon>Volvocaceae</taxon>
        <taxon>Pleodorina</taxon>
    </lineage>
</organism>
<feature type="region of interest" description="Disordered" evidence="1">
    <location>
        <begin position="309"/>
        <end position="375"/>
    </location>
</feature>
<feature type="compositionally biased region" description="Gly residues" evidence="1">
    <location>
        <begin position="674"/>
        <end position="704"/>
    </location>
</feature>
<feature type="region of interest" description="Disordered" evidence="1">
    <location>
        <begin position="392"/>
        <end position="428"/>
    </location>
</feature>
<protein>
    <submittedName>
        <fullName evidence="2">Uncharacterized protein</fullName>
    </submittedName>
</protein>
<feature type="region of interest" description="Disordered" evidence="1">
    <location>
        <begin position="820"/>
        <end position="851"/>
    </location>
</feature>
<proteinExistence type="predicted"/>
<gene>
    <name evidence="2" type="primary">PLEST008868</name>
    <name evidence="2" type="ORF">PLESTB_001087800</name>
</gene>
<feature type="region of interest" description="Disordered" evidence="1">
    <location>
        <begin position="582"/>
        <end position="608"/>
    </location>
</feature>
<dbReference type="EMBL" id="BRXU01000015">
    <property type="protein sequence ID" value="GLC56281.1"/>
    <property type="molecule type" value="Genomic_DNA"/>
</dbReference>
<evidence type="ECO:0000256" key="1">
    <source>
        <dbReference type="SAM" id="MobiDB-lite"/>
    </source>
</evidence>
<name>A0A9W6F5D0_9CHLO</name>
<feature type="region of interest" description="Disordered" evidence="1">
    <location>
        <begin position="85"/>
        <end position="297"/>
    </location>
</feature>
<feature type="compositionally biased region" description="Polar residues" evidence="1">
    <location>
        <begin position="285"/>
        <end position="295"/>
    </location>
</feature>
<feature type="region of interest" description="Disordered" evidence="1">
    <location>
        <begin position="455"/>
        <end position="475"/>
    </location>
</feature>
<accession>A0A9W6F5D0</accession>
<feature type="compositionally biased region" description="Basic residues" evidence="1">
    <location>
        <begin position="127"/>
        <end position="139"/>
    </location>
</feature>
<feature type="compositionally biased region" description="Low complexity" evidence="1">
    <location>
        <begin position="210"/>
        <end position="259"/>
    </location>
</feature>
<dbReference type="OrthoDB" id="552625at2759"/>
<evidence type="ECO:0000313" key="2">
    <source>
        <dbReference type="EMBL" id="GLC56281.1"/>
    </source>
</evidence>
<comment type="caution">
    <text evidence="2">The sequence shown here is derived from an EMBL/GenBank/DDBJ whole genome shotgun (WGS) entry which is preliminary data.</text>
</comment>
<feature type="compositionally biased region" description="Low complexity" evidence="1">
    <location>
        <begin position="341"/>
        <end position="368"/>
    </location>
</feature>
<feature type="compositionally biased region" description="Low complexity" evidence="1">
    <location>
        <begin position="759"/>
        <end position="769"/>
    </location>
</feature>
<sequence length="1288" mass="129716">MAERGRRNAGYWAPFNQWWRAHLEKHGERPKAEDLKRWFRDESKNAFPHEPPTYTMIRNHAKGLRDIASVKHYFRDYRARKRRAVADLAGGPSPKSEPEEEEDNSGGAGSPSDDACTSDEDWQGGSQKRRQNRERRRKRSQPDSKQQQGPGPAGAGLQHSQQPPCGAAATRQDADSVALEDQGDLTVTVTVTHSKRGAGRCSGGPRLETPLSSAASPGGSRSSPPQQQPHSQHQHPPSTGPLLPQQQQQENQPRQPQAQHEQGCGLATAQLSGAAHAAAHVPVSQGPQNASQAQLWGSGWRSAHTQLTVQQAGSGSGGEPAAAGRFGCALLPAGGGTDSNQAQQQQQHRQQQHLQQQPPNQQQYNPGGQLPGSATHHDAHAAYSALFRPGERTSAAAAAAGGAQQQQQRPGELQSFPPLRGSTAAGAAAAHAAGVPPVAHLSPISSQPVLSADAASTASTEVHRDAARPAADPSATGGLALEAGCSGGAGGGHAAAAAAGPAAAADVPRAMMKSEELYVGLHGSDGLVDRDGGGGPYGMSLRPPSVSAGGSLAQPWTPFAIPMTTPTEPVGGEARQQASMAGIMGPAFPGDGGGGGGGGGGQELQPPLSPFALRHHLDERGSAMAMSLDGAAGGGGGQGLLRSAPGSAPVAGDVSAGLQRRASWLQRNQTYLTGPGGWHGGGRGTDGMEQGGGGGGGHLHGGSAGPSPLSVASGSGLVPGRQMSLPGSLLPGADPRVAPGGGGFQQCAGANDVAILHQPQHQPQQQQQQLSAGPPPVTTGFAPCKGAARGAAISSCASVSGGTAGAAALQAGSPGSGQPLAGHVVLTGAGSGSAHPTTSLDAPSPGGAVAAATPSAAAAPTAAAMVMPETAAGSAHATARSVPAPTPGPRVGAGYPGGGGSWPGEMSPGPSSGAWSPHPHRAQVPSPGMPFPGPFPQASPATAAVAAAASPLPQANSVGLPPGMSSSSPSGRVRWLPYPPVLLQRSGPPPSWYPYSYPAVPPGHPVPSPRAPGFPAQYMAYGRPLVRRRYMSAPSNAPPLPTLPHQLQQLPPVAHLAQQQQQQQQLPQQQLHQPLPQYLPHNHHHNQQQQQDSPMLDAAWPGGGRHGSAAHGGRAPSFTSMSADPWVIAAGCYEDARSLMLTSTGSAPVPHLGGGYRPLPDGSGIGEMYMAGASGGGYGLRPPPAEMGAWAPPPGAAALEPGGADGIFDGLWGICMADDDAMPSVYGGGGELGGGAGMGPDTGGAGAAAGLDMRGMQGGMALMGAGGGGGGYVPADEHNTGAAYRGQF</sequence>
<feature type="region of interest" description="Disordered" evidence="1">
    <location>
        <begin position="759"/>
        <end position="778"/>
    </location>
</feature>
<feature type="compositionally biased region" description="Low complexity" evidence="1">
    <location>
        <begin position="146"/>
        <end position="158"/>
    </location>
</feature>
<reference evidence="2 3" key="1">
    <citation type="journal article" date="2023" name="Commun. Biol.">
        <title>Reorganization of the ancestral sex-determining regions during the evolution of trioecy in Pleodorina starrii.</title>
        <authorList>
            <person name="Takahashi K."/>
            <person name="Suzuki S."/>
            <person name="Kawai-Toyooka H."/>
            <person name="Yamamoto K."/>
            <person name="Hamaji T."/>
            <person name="Ootsuki R."/>
            <person name="Yamaguchi H."/>
            <person name="Kawachi M."/>
            <person name="Higashiyama T."/>
            <person name="Nozaki H."/>
        </authorList>
    </citation>
    <scope>NUCLEOTIDE SEQUENCE [LARGE SCALE GENOMIC DNA]</scope>
    <source>
        <strain evidence="2 3">NIES-4479</strain>
    </source>
</reference>